<evidence type="ECO:0000256" key="8">
    <source>
        <dbReference type="ARBA" id="ARBA00023012"/>
    </source>
</evidence>
<keyword evidence="5" id="KW-0547">Nucleotide-binding</keyword>
<dbReference type="Proteomes" id="UP000422108">
    <property type="component" value="Chromosome"/>
</dbReference>
<dbReference type="FunFam" id="1.10.287.130:FF:000002">
    <property type="entry name" value="Two-component osmosensing histidine kinase"/>
    <property type="match status" value="1"/>
</dbReference>
<dbReference type="SMART" id="SM00388">
    <property type="entry name" value="HisKA"/>
    <property type="match status" value="1"/>
</dbReference>
<dbReference type="InterPro" id="IPR011006">
    <property type="entry name" value="CheY-like_superfamily"/>
</dbReference>
<dbReference type="PRINTS" id="PR00344">
    <property type="entry name" value="BCTRLSENSOR"/>
</dbReference>
<accession>A0A5K8ACN8</accession>
<dbReference type="GO" id="GO:0005524">
    <property type="term" value="F:ATP binding"/>
    <property type="evidence" value="ECO:0007669"/>
    <property type="project" value="UniProtKB-KW"/>
</dbReference>
<dbReference type="SMART" id="SM00387">
    <property type="entry name" value="HATPase_c"/>
    <property type="match status" value="1"/>
</dbReference>
<dbReference type="InterPro" id="IPR036097">
    <property type="entry name" value="HisK_dim/P_sf"/>
</dbReference>
<keyword evidence="13" id="KW-0472">Membrane</keyword>
<dbReference type="Gene3D" id="1.10.287.130">
    <property type="match status" value="1"/>
</dbReference>
<evidence type="ECO:0000313" key="16">
    <source>
        <dbReference type="EMBL" id="BBO90422.1"/>
    </source>
</evidence>
<dbReference type="PANTHER" id="PTHR45339:SF1">
    <property type="entry name" value="HYBRID SIGNAL TRANSDUCTION HISTIDINE KINASE J"/>
    <property type="match status" value="1"/>
</dbReference>
<evidence type="ECO:0000256" key="12">
    <source>
        <dbReference type="SAM" id="Coils"/>
    </source>
</evidence>
<feature type="transmembrane region" description="Helical" evidence="13">
    <location>
        <begin position="21"/>
        <end position="41"/>
    </location>
</feature>
<dbReference type="InterPro" id="IPR036890">
    <property type="entry name" value="HATPase_C_sf"/>
</dbReference>
<dbReference type="EC" id="2.7.13.3" evidence="2"/>
<dbReference type="Gene3D" id="3.30.565.10">
    <property type="entry name" value="Histidine kinase-like ATPase, C-terminal domain"/>
    <property type="match status" value="1"/>
</dbReference>
<keyword evidence="3 11" id="KW-0597">Phosphoprotein</keyword>
<evidence type="ECO:0000256" key="9">
    <source>
        <dbReference type="ARBA" id="ARBA00064003"/>
    </source>
</evidence>
<dbReference type="InterPro" id="IPR003594">
    <property type="entry name" value="HATPase_dom"/>
</dbReference>
<keyword evidence="12" id="KW-0175">Coiled coil</keyword>
<evidence type="ECO:0000256" key="1">
    <source>
        <dbReference type="ARBA" id="ARBA00000085"/>
    </source>
</evidence>
<proteinExistence type="predicted"/>
<dbReference type="RefSeq" id="WP_162458990.1">
    <property type="nucleotide sequence ID" value="NZ_AP021879.1"/>
</dbReference>
<keyword evidence="17" id="KW-1185">Reference proteome</keyword>
<dbReference type="SUPFAM" id="SSF52172">
    <property type="entry name" value="CheY-like"/>
    <property type="match status" value="1"/>
</dbReference>
<dbReference type="GO" id="GO:0000155">
    <property type="term" value="F:phosphorelay sensor kinase activity"/>
    <property type="evidence" value="ECO:0007669"/>
    <property type="project" value="InterPro"/>
</dbReference>
<evidence type="ECO:0000256" key="11">
    <source>
        <dbReference type="PROSITE-ProRule" id="PRU00169"/>
    </source>
</evidence>
<keyword evidence="8" id="KW-0902">Two-component regulatory system</keyword>
<dbReference type="Pfam" id="PF00072">
    <property type="entry name" value="Response_reg"/>
    <property type="match status" value="1"/>
</dbReference>
<dbReference type="PROSITE" id="PS50109">
    <property type="entry name" value="HIS_KIN"/>
    <property type="match status" value="1"/>
</dbReference>
<dbReference type="CDD" id="cd00082">
    <property type="entry name" value="HisKA"/>
    <property type="match status" value="1"/>
</dbReference>
<name>A0A5K8ACN8_9BACT</name>
<dbReference type="InterPro" id="IPR003661">
    <property type="entry name" value="HisK_dim/P_dom"/>
</dbReference>
<comment type="catalytic activity">
    <reaction evidence="1">
        <text>ATP + protein L-histidine = ADP + protein N-phospho-L-histidine.</text>
        <dbReference type="EC" id="2.7.13.3"/>
    </reaction>
</comment>
<evidence type="ECO:0000256" key="13">
    <source>
        <dbReference type="SAM" id="Phobius"/>
    </source>
</evidence>
<dbReference type="Pfam" id="PF00512">
    <property type="entry name" value="HisKA"/>
    <property type="match status" value="1"/>
</dbReference>
<dbReference type="InterPro" id="IPR004358">
    <property type="entry name" value="Sig_transdc_His_kin-like_C"/>
</dbReference>
<evidence type="ECO:0000256" key="2">
    <source>
        <dbReference type="ARBA" id="ARBA00012438"/>
    </source>
</evidence>
<dbReference type="AlphaFoldDB" id="A0A5K8ACN8"/>
<gene>
    <name evidence="16" type="ORF">DSCOOX_36020</name>
</gene>
<evidence type="ECO:0000313" key="17">
    <source>
        <dbReference type="Proteomes" id="UP000422108"/>
    </source>
</evidence>
<dbReference type="CDD" id="cd17546">
    <property type="entry name" value="REC_hyHK_CKI1_RcsC-like"/>
    <property type="match status" value="1"/>
</dbReference>
<dbReference type="SMART" id="SM00448">
    <property type="entry name" value="REC"/>
    <property type="match status" value="1"/>
</dbReference>
<dbReference type="PANTHER" id="PTHR45339">
    <property type="entry name" value="HYBRID SIGNAL TRANSDUCTION HISTIDINE KINASE J"/>
    <property type="match status" value="1"/>
</dbReference>
<dbReference type="Gene3D" id="3.40.50.2300">
    <property type="match status" value="1"/>
</dbReference>
<feature type="domain" description="Histidine kinase" evidence="14">
    <location>
        <begin position="268"/>
        <end position="490"/>
    </location>
</feature>
<dbReference type="PROSITE" id="PS50110">
    <property type="entry name" value="RESPONSE_REGULATORY"/>
    <property type="match status" value="1"/>
</dbReference>
<keyword evidence="7" id="KW-0067">ATP-binding</keyword>
<dbReference type="SUPFAM" id="SSF47384">
    <property type="entry name" value="Homodimeric domain of signal transducing histidine kinase"/>
    <property type="match status" value="1"/>
</dbReference>
<dbReference type="InterPro" id="IPR005467">
    <property type="entry name" value="His_kinase_dom"/>
</dbReference>
<dbReference type="FunFam" id="3.30.565.10:FF:000010">
    <property type="entry name" value="Sensor histidine kinase RcsC"/>
    <property type="match status" value="1"/>
</dbReference>
<evidence type="ECO:0000256" key="7">
    <source>
        <dbReference type="ARBA" id="ARBA00022840"/>
    </source>
</evidence>
<dbReference type="EMBL" id="AP021879">
    <property type="protein sequence ID" value="BBO90422.1"/>
    <property type="molecule type" value="Genomic_DNA"/>
</dbReference>
<evidence type="ECO:0000256" key="4">
    <source>
        <dbReference type="ARBA" id="ARBA00022679"/>
    </source>
</evidence>
<evidence type="ECO:0000259" key="14">
    <source>
        <dbReference type="PROSITE" id="PS50109"/>
    </source>
</evidence>
<feature type="transmembrane region" description="Helical" evidence="13">
    <location>
        <begin position="136"/>
        <end position="154"/>
    </location>
</feature>
<dbReference type="SUPFAM" id="SSF55874">
    <property type="entry name" value="ATPase domain of HSP90 chaperone/DNA topoisomerase II/histidine kinase"/>
    <property type="match status" value="1"/>
</dbReference>
<sequence>MLLLDIDENVIAERTNLLYRNALASNLTVLIASFIFSGILYGSIPAWHLFGWLTYMCIGAAIRLSLFFWRQRDPGATDASGWARRYFLATALLGVGWALIFLISRVDDVWLRMVVLLLVVSMVALAVPVMIPYPRILFSYILPALIVALLVQISRGGIKHMLLGLAFGVFILLIFRAVGNFYRLMIDSLQTRFVNETLAHDLDHQKAAAEALNDRLQVEVQERRQAQMELERHRQDLERQVQERTMELTLAKESAEMANRAKSEFLANMSHEIRTPMNGVLGMISLALMTDLDERQHNYISKAHKSAERLLGLLNDILDFSKIDAGKLEIEHVNFSLEEVIAHLDDLIRIKAEENGIAFSIDVDPDVPQALVGDPLRLGQMLINLTSNAVKFSDQGDRVSVQVSLIEKTDVEAVVEFAIRDTGIGISGEQLDRLFRAFSQADGSTTRRYGGTGLGLIISQEIAHLIGGRIEVESEVGVGSTFRLTAPLERQPASLPLKESDDQIHQKVPEHVVEHDTERILLVEDNELNQELAQEMLLTQGYQVDIAENGAVALEKLERMNFDLVLMDCQMPVMDGYAVARKLREEKRFRRLPIIALTGHAMKGDSQKCFAAGMDDYITKPFSLDSLINTVQKWLKTSRES</sequence>
<keyword evidence="13" id="KW-0812">Transmembrane</keyword>
<keyword evidence="13" id="KW-1133">Transmembrane helix</keyword>
<feature type="modified residue" description="4-aspartylphosphate" evidence="11">
    <location>
        <position position="568"/>
    </location>
</feature>
<feature type="domain" description="Response regulatory" evidence="15">
    <location>
        <begin position="519"/>
        <end position="635"/>
    </location>
</feature>
<evidence type="ECO:0000259" key="15">
    <source>
        <dbReference type="PROSITE" id="PS50110"/>
    </source>
</evidence>
<feature type="transmembrane region" description="Helical" evidence="13">
    <location>
        <begin position="47"/>
        <end position="66"/>
    </location>
</feature>
<reference evidence="16 17" key="1">
    <citation type="submission" date="2019-11" db="EMBL/GenBank/DDBJ databases">
        <title>Comparative genomics of hydrocarbon-degrading Desulfosarcina strains.</title>
        <authorList>
            <person name="Watanabe M."/>
            <person name="Kojima H."/>
            <person name="Fukui M."/>
        </authorList>
    </citation>
    <scope>NUCLEOTIDE SEQUENCE [LARGE SCALE GENOMIC DNA]</scope>
    <source>
        <strain evidence="17">oXyS1</strain>
    </source>
</reference>
<feature type="transmembrane region" description="Helical" evidence="13">
    <location>
        <begin position="109"/>
        <end position="129"/>
    </location>
</feature>
<dbReference type="Pfam" id="PF02518">
    <property type="entry name" value="HATPase_c"/>
    <property type="match status" value="1"/>
</dbReference>
<dbReference type="CDD" id="cd16922">
    <property type="entry name" value="HATPase_EvgS-ArcB-TorS-like"/>
    <property type="match status" value="1"/>
</dbReference>
<protein>
    <recommendedName>
        <fullName evidence="10">Sensory/regulatory protein RpfC</fullName>
        <ecNumber evidence="2">2.7.13.3</ecNumber>
    </recommendedName>
</protein>
<evidence type="ECO:0000256" key="3">
    <source>
        <dbReference type="ARBA" id="ARBA00022553"/>
    </source>
</evidence>
<evidence type="ECO:0000256" key="10">
    <source>
        <dbReference type="ARBA" id="ARBA00068150"/>
    </source>
</evidence>
<feature type="coiled-coil region" evidence="12">
    <location>
        <begin position="199"/>
        <end position="247"/>
    </location>
</feature>
<keyword evidence="6" id="KW-0418">Kinase</keyword>
<feature type="transmembrane region" description="Helical" evidence="13">
    <location>
        <begin position="86"/>
        <end position="103"/>
    </location>
</feature>
<feature type="transmembrane region" description="Helical" evidence="13">
    <location>
        <begin position="160"/>
        <end position="182"/>
    </location>
</feature>
<evidence type="ECO:0000256" key="5">
    <source>
        <dbReference type="ARBA" id="ARBA00022741"/>
    </source>
</evidence>
<evidence type="ECO:0000256" key="6">
    <source>
        <dbReference type="ARBA" id="ARBA00022777"/>
    </source>
</evidence>
<comment type="subunit">
    <text evidence="9">At low DSF concentrations, interacts with RpfF.</text>
</comment>
<organism evidence="16 17">
    <name type="scientific">Desulfosarcina ovata subsp. ovata</name>
    <dbReference type="NCBI Taxonomy" id="2752305"/>
    <lineage>
        <taxon>Bacteria</taxon>
        <taxon>Pseudomonadati</taxon>
        <taxon>Thermodesulfobacteriota</taxon>
        <taxon>Desulfobacteria</taxon>
        <taxon>Desulfobacterales</taxon>
        <taxon>Desulfosarcinaceae</taxon>
        <taxon>Desulfosarcina</taxon>
    </lineage>
</organism>
<dbReference type="InterPro" id="IPR001789">
    <property type="entry name" value="Sig_transdc_resp-reg_receiver"/>
</dbReference>
<keyword evidence="4" id="KW-0808">Transferase</keyword>